<dbReference type="PROSITE" id="PS51740">
    <property type="entry name" value="SPOVT_ABRB"/>
    <property type="match status" value="1"/>
</dbReference>
<dbReference type="RefSeq" id="WP_251259921.1">
    <property type="nucleotide sequence ID" value="NZ_JAMQGP010000001.1"/>
</dbReference>
<evidence type="ECO:0000256" key="1">
    <source>
        <dbReference type="PROSITE-ProRule" id="PRU01076"/>
    </source>
</evidence>
<evidence type="ECO:0000313" key="5">
    <source>
        <dbReference type="Proteomes" id="UP001165393"/>
    </source>
</evidence>
<dbReference type="InterPro" id="IPR037914">
    <property type="entry name" value="SpoVT-AbrB_sf"/>
</dbReference>
<name>A0AA41W4G9_9GAMM</name>
<evidence type="ECO:0000259" key="3">
    <source>
        <dbReference type="PROSITE" id="PS51740"/>
    </source>
</evidence>
<keyword evidence="1" id="KW-0238">DNA-binding</keyword>
<dbReference type="Pfam" id="PF04014">
    <property type="entry name" value="MazE_antitoxin"/>
    <property type="match status" value="1"/>
</dbReference>
<reference evidence="4 5" key="1">
    <citation type="journal article" date="2013" name="Antonie Van Leeuwenhoek">
        <title>Echinimonas agarilytica gen. nov., sp. nov., a new gammaproteobacterium isolated from the sea urchin Strongylocentrotus intermedius.</title>
        <authorList>
            <person name="Nedashkovskaya O.I."/>
            <person name="Stenkova A.M."/>
            <person name="Zhukova N.V."/>
            <person name="Van Trappen S."/>
            <person name="Lee J.S."/>
            <person name="Kim S.B."/>
        </authorList>
    </citation>
    <scope>NUCLEOTIDE SEQUENCE [LARGE SCALE GENOMIC DNA]</scope>
    <source>
        <strain evidence="4 5">KMM 6351</strain>
    </source>
</reference>
<sequence length="85" mass="8989">MLSNIRNWGNSGGTLLPAGLLAKAGLQIGDPIEVDEKNGVISIRAAEPKYTLAELLASSPAESVSLSQEDTEWLNEAPVGREVTK</sequence>
<keyword evidence="5" id="KW-1185">Reference proteome</keyword>
<protein>
    <recommendedName>
        <fullName evidence="3">SpoVT-AbrB domain-containing protein</fullName>
    </recommendedName>
</protein>
<comment type="caution">
    <text evidence="4">The sequence shown here is derived from an EMBL/GenBank/DDBJ whole genome shotgun (WGS) entry which is preliminary data.</text>
</comment>
<dbReference type="PANTHER" id="PTHR40516:SF1">
    <property type="entry name" value="ANTITOXIN CHPS-RELATED"/>
    <property type="match status" value="1"/>
</dbReference>
<dbReference type="EMBL" id="JAMQGP010000001">
    <property type="protein sequence ID" value="MCM2678558.1"/>
    <property type="molecule type" value="Genomic_DNA"/>
</dbReference>
<evidence type="ECO:0000256" key="2">
    <source>
        <dbReference type="SAM" id="MobiDB-lite"/>
    </source>
</evidence>
<dbReference type="AlphaFoldDB" id="A0AA41W4G9"/>
<dbReference type="InterPro" id="IPR007159">
    <property type="entry name" value="SpoVT-AbrB_dom"/>
</dbReference>
<dbReference type="Proteomes" id="UP001165393">
    <property type="component" value="Unassembled WGS sequence"/>
</dbReference>
<dbReference type="SMART" id="SM00966">
    <property type="entry name" value="SpoVT_AbrB"/>
    <property type="match status" value="1"/>
</dbReference>
<dbReference type="InterPro" id="IPR039052">
    <property type="entry name" value="Antitox_PemI-like"/>
</dbReference>
<dbReference type="PANTHER" id="PTHR40516">
    <property type="entry name" value="ANTITOXIN CHPS-RELATED"/>
    <property type="match status" value="1"/>
</dbReference>
<gene>
    <name evidence="4" type="ORF">NAF29_02590</name>
</gene>
<dbReference type="SUPFAM" id="SSF89447">
    <property type="entry name" value="AbrB/MazE/MraZ-like"/>
    <property type="match status" value="1"/>
</dbReference>
<feature type="region of interest" description="Disordered" evidence="2">
    <location>
        <begin position="61"/>
        <end position="85"/>
    </location>
</feature>
<evidence type="ECO:0000313" key="4">
    <source>
        <dbReference type="EMBL" id="MCM2678558.1"/>
    </source>
</evidence>
<dbReference type="Gene3D" id="2.10.260.10">
    <property type="match status" value="1"/>
</dbReference>
<dbReference type="GO" id="GO:0003677">
    <property type="term" value="F:DNA binding"/>
    <property type="evidence" value="ECO:0007669"/>
    <property type="project" value="UniProtKB-UniRule"/>
</dbReference>
<accession>A0AA41W4G9</accession>
<feature type="domain" description="SpoVT-AbrB" evidence="3">
    <location>
        <begin position="3"/>
        <end position="48"/>
    </location>
</feature>
<organism evidence="4 5">
    <name type="scientific">Echinimonas agarilytica</name>
    <dbReference type="NCBI Taxonomy" id="1215918"/>
    <lineage>
        <taxon>Bacteria</taxon>
        <taxon>Pseudomonadati</taxon>
        <taxon>Pseudomonadota</taxon>
        <taxon>Gammaproteobacteria</taxon>
        <taxon>Alteromonadales</taxon>
        <taxon>Echinimonadaceae</taxon>
        <taxon>Echinimonas</taxon>
    </lineage>
</organism>
<dbReference type="GO" id="GO:0097351">
    <property type="term" value="F:toxin sequestering activity"/>
    <property type="evidence" value="ECO:0007669"/>
    <property type="project" value="InterPro"/>
</dbReference>
<proteinExistence type="predicted"/>